<name>A3ZPU1_9BACT</name>
<dbReference type="HOGENOM" id="CLU_2462912_0_0_0"/>
<evidence type="ECO:0000313" key="3">
    <source>
        <dbReference type="Proteomes" id="UP000004358"/>
    </source>
</evidence>
<comment type="caution">
    <text evidence="2">The sequence shown here is derived from an EMBL/GenBank/DDBJ whole genome shotgun (WGS) entry which is preliminary data.</text>
</comment>
<protein>
    <submittedName>
        <fullName evidence="2">Uncharacterized protein</fullName>
    </submittedName>
</protein>
<keyword evidence="1" id="KW-0472">Membrane</keyword>
<dbReference type="AlphaFoldDB" id="A3ZPU1"/>
<dbReference type="STRING" id="314230.DSM3645_22521"/>
<accession>A3ZPU1</accession>
<dbReference type="Proteomes" id="UP000004358">
    <property type="component" value="Unassembled WGS sequence"/>
</dbReference>
<gene>
    <name evidence="2" type="ORF">DSM3645_22521</name>
</gene>
<dbReference type="RefSeq" id="WP_002652403.1">
    <property type="nucleotide sequence ID" value="NZ_CH672376.1"/>
</dbReference>
<proteinExistence type="predicted"/>
<evidence type="ECO:0000313" key="2">
    <source>
        <dbReference type="EMBL" id="EAQ81214.1"/>
    </source>
</evidence>
<keyword evidence="1" id="KW-1133">Transmembrane helix</keyword>
<feature type="transmembrane region" description="Helical" evidence="1">
    <location>
        <begin position="68"/>
        <end position="86"/>
    </location>
</feature>
<sequence length="88" mass="9770">MDFSLPTFSLLVSLLGLSAVAGIVAVVCPSCFQRLAGISGSWVDTDRWWAVLDQRVDIDQFVLRRPRLFGSVVIAASAYLGYLLYLRF</sequence>
<reference evidence="2 3" key="1">
    <citation type="submission" date="2006-02" db="EMBL/GenBank/DDBJ databases">
        <authorList>
            <person name="Amann R."/>
            <person name="Ferriera S."/>
            <person name="Johnson J."/>
            <person name="Kravitz S."/>
            <person name="Halpern A."/>
            <person name="Remington K."/>
            <person name="Beeson K."/>
            <person name="Tran B."/>
            <person name="Rogers Y.-H."/>
            <person name="Friedman R."/>
            <person name="Venter J.C."/>
        </authorList>
    </citation>
    <scope>NUCLEOTIDE SEQUENCE [LARGE SCALE GENOMIC DNA]</scope>
    <source>
        <strain evidence="2 3">DSM 3645</strain>
    </source>
</reference>
<keyword evidence="1" id="KW-0812">Transmembrane</keyword>
<organism evidence="2 3">
    <name type="scientific">Blastopirellula marina DSM 3645</name>
    <dbReference type="NCBI Taxonomy" id="314230"/>
    <lineage>
        <taxon>Bacteria</taxon>
        <taxon>Pseudomonadati</taxon>
        <taxon>Planctomycetota</taxon>
        <taxon>Planctomycetia</taxon>
        <taxon>Pirellulales</taxon>
        <taxon>Pirellulaceae</taxon>
        <taxon>Blastopirellula</taxon>
    </lineage>
</organism>
<evidence type="ECO:0000256" key="1">
    <source>
        <dbReference type="SAM" id="Phobius"/>
    </source>
</evidence>
<dbReference type="EMBL" id="AANZ01000005">
    <property type="protein sequence ID" value="EAQ81214.1"/>
    <property type="molecule type" value="Genomic_DNA"/>
</dbReference>